<accession>A0A563VS26</accession>
<dbReference type="AlphaFoldDB" id="A0A563VS26"/>
<dbReference type="SUPFAM" id="SSF158446">
    <property type="entry name" value="IVS-encoded protein-like"/>
    <property type="match status" value="1"/>
</dbReference>
<evidence type="ECO:0000313" key="3">
    <source>
        <dbReference type="Proteomes" id="UP000320055"/>
    </source>
</evidence>
<dbReference type="CDD" id="cd16376">
    <property type="entry name" value="Avd_like"/>
    <property type="match status" value="1"/>
</dbReference>
<organism evidence="2 3">
    <name type="scientific">Hyella patelloides LEGE 07179</name>
    <dbReference type="NCBI Taxonomy" id="945734"/>
    <lineage>
        <taxon>Bacteria</taxon>
        <taxon>Bacillati</taxon>
        <taxon>Cyanobacteriota</taxon>
        <taxon>Cyanophyceae</taxon>
        <taxon>Pleurocapsales</taxon>
        <taxon>Hyellaceae</taxon>
        <taxon>Hyella</taxon>
    </lineage>
</organism>
<dbReference type="InterPro" id="IPR055360">
    <property type="entry name" value="bAvd"/>
</dbReference>
<dbReference type="NCBIfam" id="NF033474">
    <property type="entry name" value="DivGenRetAVD"/>
    <property type="match status" value="1"/>
</dbReference>
<reference evidence="2 3" key="1">
    <citation type="submission" date="2019-01" db="EMBL/GenBank/DDBJ databases">
        <authorList>
            <person name="Brito A."/>
        </authorList>
    </citation>
    <scope>NUCLEOTIDE SEQUENCE [LARGE SCALE GENOMIC DNA]</scope>
    <source>
        <strain evidence="2">1</strain>
    </source>
</reference>
<dbReference type="EMBL" id="CAACVJ010000156">
    <property type="protein sequence ID" value="VEP14089.1"/>
    <property type="molecule type" value="Genomic_DNA"/>
</dbReference>
<evidence type="ECO:0000313" key="2">
    <source>
        <dbReference type="EMBL" id="VEP14089.1"/>
    </source>
</evidence>
<dbReference type="RefSeq" id="WP_144872365.1">
    <property type="nucleotide sequence ID" value="NZ_LR213983.1"/>
</dbReference>
<keyword evidence="3" id="KW-1185">Reference proteome</keyword>
<feature type="domain" description="bAvd-like" evidence="1">
    <location>
        <begin position="6"/>
        <end position="108"/>
    </location>
</feature>
<dbReference type="Proteomes" id="UP000320055">
    <property type="component" value="Unassembled WGS sequence"/>
</dbReference>
<name>A0A563VS26_9CYAN</name>
<protein>
    <recommendedName>
        <fullName evidence="1">bAvd-like domain-containing protein</fullName>
    </recommendedName>
</protein>
<dbReference type="InterPro" id="IPR036583">
    <property type="entry name" value="23S_rRNA_IVS_sf"/>
</dbReference>
<proteinExistence type="predicted"/>
<dbReference type="Gene3D" id="1.20.1440.60">
    <property type="entry name" value="23S rRNA-intervening sequence"/>
    <property type="match status" value="1"/>
</dbReference>
<evidence type="ECO:0000259" key="1">
    <source>
        <dbReference type="Pfam" id="PF22296"/>
    </source>
</evidence>
<sequence>MKELSIIQKTCDLIKYYVPIIERFPKVHKFTLGDRIINQLYDLLEGLIKAKYTNKKLNHLINLNVQLDILRHQTKLLLDFKLITLKRYEYVSKQIDAIGIELGGWIKKQRQRENAPNN</sequence>
<dbReference type="Pfam" id="PF22296">
    <property type="entry name" value="bAvd"/>
    <property type="match status" value="1"/>
</dbReference>
<dbReference type="OrthoDB" id="514908at2"/>
<gene>
    <name evidence="2" type="ORF">H1P_2390002</name>
</gene>